<keyword evidence="1" id="KW-0472">Membrane</keyword>
<evidence type="ECO:0000313" key="3">
    <source>
        <dbReference type="Proteomes" id="UP000683360"/>
    </source>
</evidence>
<gene>
    <name evidence="2" type="ORF">MEDL_68221</name>
</gene>
<reference evidence="2" key="1">
    <citation type="submission" date="2021-03" db="EMBL/GenBank/DDBJ databases">
        <authorList>
            <person name="Bekaert M."/>
        </authorList>
    </citation>
    <scope>NUCLEOTIDE SEQUENCE</scope>
</reference>
<evidence type="ECO:0000256" key="1">
    <source>
        <dbReference type="SAM" id="Phobius"/>
    </source>
</evidence>
<dbReference type="Proteomes" id="UP000683360">
    <property type="component" value="Unassembled WGS sequence"/>
</dbReference>
<name>A0A8S3VL21_MYTED</name>
<feature type="transmembrane region" description="Helical" evidence="1">
    <location>
        <begin position="42"/>
        <end position="66"/>
    </location>
</feature>
<protein>
    <submittedName>
        <fullName evidence="2">Uncharacterized protein</fullName>
    </submittedName>
</protein>
<organism evidence="2 3">
    <name type="scientific">Mytilus edulis</name>
    <name type="common">Blue mussel</name>
    <dbReference type="NCBI Taxonomy" id="6550"/>
    <lineage>
        <taxon>Eukaryota</taxon>
        <taxon>Metazoa</taxon>
        <taxon>Spiralia</taxon>
        <taxon>Lophotrochozoa</taxon>
        <taxon>Mollusca</taxon>
        <taxon>Bivalvia</taxon>
        <taxon>Autobranchia</taxon>
        <taxon>Pteriomorphia</taxon>
        <taxon>Mytilida</taxon>
        <taxon>Mytiloidea</taxon>
        <taxon>Mytilidae</taxon>
        <taxon>Mytilinae</taxon>
        <taxon>Mytilus</taxon>
    </lineage>
</organism>
<dbReference type="EMBL" id="CAJPWZ010003318">
    <property type="protein sequence ID" value="CAG2257016.1"/>
    <property type="molecule type" value="Genomic_DNA"/>
</dbReference>
<dbReference type="OrthoDB" id="10345991at2759"/>
<keyword evidence="1" id="KW-1133">Transmembrane helix</keyword>
<accession>A0A8S3VL21</accession>
<proteinExistence type="predicted"/>
<keyword evidence="3" id="KW-1185">Reference proteome</keyword>
<keyword evidence="1" id="KW-0812">Transmembrane</keyword>
<comment type="caution">
    <text evidence="2">The sequence shown here is derived from an EMBL/GenBank/DDBJ whole genome shotgun (WGS) entry which is preliminary data.</text>
</comment>
<sequence>MQFPCPKSPGEICGGYNQTIFSVYGIVMRGYKNTGHNNSNTIGIVVGAIFAVICFMVVAVVILILCRRYQTCSTSSNIKCKSLILNKNNEMKSRNMKSGNKGKLNCYVDTDHSNSNISERELYETVGFQNKSKTDQSIHKCTNESKTKIETDDEDDVKYETVEETNRAARNIHMNESYQQYININENSNKVRRNLNQKSNDNGELYYNIDEQNSQEYEIPMRTESAPHLYSKLNANSEKDNIKSDTQVLEKTEEEYEFMMSQ</sequence>
<evidence type="ECO:0000313" key="2">
    <source>
        <dbReference type="EMBL" id="CAG2257016.1"/>
    </source>
</evidence>
<dbReference type="AlphaFoldDB" id="A0A8S3VL21"/>